<keyword evidence="4 9" id="KW-0378">Hydrolase</keyword>
<comment type="subcellular location">
    <subcellularLocation>
        <location evidence="9">Cytoplasm</location>
    </subcellularLocation>
</comment>
<dbReference type="SUPFAM" id="SSF52540">
    <property type="entry name" value="P-loop containing nucleoside triphosphate hydrolases"/>
    <property type="match status" value="3"/>
</dbReference>
<evidence type="ECO:0000256" key="2">
    <source>
        <dbReference type="ARBA" id="ARBA00022741"/>
    </source>
</evidence>
<dbReference type="AlphaFoldDB" id="B2KBP0"/>
<dbReference type="InterPro" id="IPR004576">
    <property type="entry name" value="Mfd"/>
</dbReference>
<dbReference type="SMART" id="SM00490">
    <property type="entry name" value="HELICc"/>
    <property type="match status" value="1"/>
</dbReference>
<dbReference type="GO" id="GO:0003678">
    <property type="term" value="F:DNA helicase activity"/>
    <property type="evidence" value="ECO:0007669"/>
    <property type="project" value="TreeGrafter"/>
</dbReference>
<dbReference type="Pfam" id="PF00270">
    <property type="entry name" value="DEAD"/>
    <property type="match status" value="1"/>
</dbReference>
<dbReference type="Proteomes" id="UP000001029">
    <property type="component" value="Chromosome"/>
</dbReference>
<keyword evidence="13" id="KW-1185">Reference proteome</keyword>
<dbReference type="InterPro" id="IPR047112">
    <property type="entry name" value="RecG/Mfd"/>
</dbReference>
<proteinExistence type="inferred from homology"/>
<evidence type="ECO:0000313" key="12">
    <source>
        <dbReference type="EMBL" id="ACC97727.1"/>
    </source>
</evidence>
<dbReference type="Gene3D" id="3.40.50.11180">
    <property type="match status" value="1"/>
</dbReference>
<dbReference type="Pfam" id="PF02559">
    <property type="entry name" value="CarD_TRCF_RID"/>
    <property type="match status" value="1"/>
</dbReference>
<evidence type="ECO:0000256" key="6">
    <source>
        <dbReference type="ARBA" id="ARBA00022840"/>
    </source>
</evidence>
<evidence type="ECO:0000256" key="3">
    <source>
        <dbReference type="ARBA" id="ARBA00022763"/>
    </source>
</evidence>
<evidence type="ECO:0000313" key="13">
    <source>
        <dbReference type="Proteomes" id="UP000001029"/>
    </source>
</evidence>
<comment type="similarity">
    <text evidence="9">In the C-terminal section; belongs to the helicase family. RecG subfamily.</text>
</comment>
<protein>
    <recommendedName>
        <fullName evidence="9">Transcription-repair-coupling factor</fullName>
        <shortName evidence="9">TRCF</shortName>
        <ecNumber evidence="9">3.6.4.-</ecNumber>
    </recommendedName>
</protein>
<dbReference type="InterPro" id="IPR041471">
    <property type="entry name" value="UvrB_inter"/>
</dbReference>
<dbReference type="SMART" id="SM00982">
    <property type="entry name" value="TRCF"/>
    <property type="match status" value="1"/>
</dbReference>
<dbReference type="PANTHER" id="PTHR47964:SF1">
    <property type="entry name" value="ATP-DEPENDENT DNA HELICASE HOMOLOG RECG, CHLOROPLASTIC"/>
    <property type="match status" value="1"/>
</dbReference>
<dbReference type="Pfam" id="PF03461">
    <property type="entry name" value="TRCF"/>
    <property type="match status" value="1"/>
</dbReference>
<dbReference type="EMBL" id="CP001055">
    <property type="protein sequence ID" value="ACC97727.1"/>
    <property type="molecule type" value="Genomic_DNA"/>
</dbReference>
<keyword evidence="1 9" id="KW-0963">Cytoplasm</keyword>
<dbReference type="InterPro" id="IPR014001">
    <property type="entry name" value="Helicase_ATP-bd"/>
</dbReference>
<dbReference type="InterPro" id="IPR001650">
    <property type="entry name" value="Helicase_C-like"/>
</dbReference>
<evidence type="ECO:0000256" key="8">
    <source>
        <dbReference type="ARBA" id="ARBA00023204"/>
    </source>
</evidence>
<feature type="domain" description="Helicase C-terminal" evidence="11">
    <location>
        <begin position="659"/>
        <end position="832"/>
    </location>
</feature>
<dbReference type="Gene3D" id="3.40.50.300">
    <property type="entry name" value="P-loop containing nucleotide triphosphate hydrolases"/>
    <property type="match status" value="2"/>
</dbReference>
<dbReference type="GO" id="GO:0006355">
    <property type="term" value="P:regulation of DNA-templated transcription"/>
    <property type="evidence" value="ECO:0007669"/>
    <property type="project" value="UniProtKB-UniRule"/>
</dbReference>
<dbReference type="SUPFAM" id="SSF143517">
    <property type="entry name" value="TRCF domain-like"/>
    <property type="match status" value="1"/>
</dbReference>
<keyword evidence="3 9" id="KW-0227">DNA damage</keyword>
<evidence type="ECO:0000256" key="7">
    <source>
        <dbReference type="ARBA" id="ARBA00023125"/>
    </source>
</evidence>
<keyword evidence="5" id="KW-0347">Helicase</keyword>
<dbReference type="KEGG" id="emi:Emin_0162"/>
<dbReference type="Pfam" id="PF17757">
    <property type="entry name" value="UvrB_inter"/>
    <property type="match status" value="1"/>
</dbReference>
<keyword evidence="6 9" id="KW-0067">ATP-binding</keyword>
<gene>
    <name evidence="9" type="primary">mfd</name>
    <name evidence="12" type="ordered locus">Emin_0162</name>
</gene>
<keyword evidence="8 9" id="KW-0234">DNA repair</keyword>
<dbReference type="InterPro" id="IPR005118">
    <property type="entry name" value="TRCF_C"/>
</dbReference>
<dbReference type="GO" id="GO:0016787">
    <property type="term" value="F:hydrolase activity"/>
    <property type="evidence" value="ECO:0007669"/>
    <property type="project" value="UniProtKB-KW"/>
</dbReference>
<comment type="similarity">
    <text evidence="9">In the N-terminal section; belongs to the UvrB family.</text>
</comment>
<dbReference type="HAMAP" id="MF_00969">
    <property type="entry name" value="TRCF"/>
    <property type="match status" value="1"/>
</dbReference>
<dbReference type="InterPro" id="IPR036101">
    <property type="entry name" value="CarD-like/TRCF_RID_sf"/>
</dbReference>
<dbReference type="STRING" id="445932.Emin_0162"/>
<dbReference type="GO" id="GO:0003684">
    <property type="term" value="F:damaged DNA binding"/>
    <property type="evidence" value="ECO:0007669"/>
    <property type="project" value="InterPro"/>
</dbReference>
<dbReference type="InterPro" id="IPR011545">
    <property type="entry name" value="DEAD/DEAH_box_helicase_dom"/>
</dbReference>
<dbReference type="GO" id="GO:0000716">
    <property type="term" value="P:transcription-coupled nucleotide-excision repair, DNA damage recognition"/>
    <property type="evidence" value="ECO:0007669"/>
    <property type="project" value="UniProtKB-UniRule"/>
</dbReference>
<dbReference type="PANTHER" id="PTHR47964">
    <property type="entry name" value="ATP-DEPENDENT DNA HELICASE HOMOLOG RECG, CHLOROPLASTIC"/>
    <property type="match status" value="1"/>
</dbReference>
<keyword evidence="2 9" id="KW-0547">Nucleotide-binding</keyword>
<dbReference type="PROSITE" id="PS51192">
    <property type="entry name" value="HELICASE_ATP_BIND_1"/>
    <property type="match status" value="1"/>
</dbReference>
<reference evidence="12 13" key="1">
    <citation type="journal article" date="2009" name="Appl. Environ. Microbiol.">
        <title>Genomic analysis of 'Elusimicrobium minutum,' the first cultivated representative of the phylum 'Elusimicrobia' (formerly termite group 1).</title>
        <authorList>
            <person name="Herlemann D.P.R."/>
            <person name="Geissinger O."/>
            <person name="Ikeda-Ohtsubo W."/>
            <person name="Kunin V."/>
            <person name="Sun H."/>
            <person name="Lapidus A."/>
            <person name="Hugenholtz P."/>
            <person name="Brune A."/>
        </authorList>
    </citation>
    <scope>NUCLEOTIDE SEQUENCE [LARGE SCALE GENOMIC DNA]</scope>
    <source>
        <strain evidence="12 13">Pei191</strain>
    </source>
</reference>
<dbReference type="Gene3D" id="3.90.1150.50">
    <property type="entry name" value="Transcription-repair-coupling factor, D7 domain"/>
    <property type="match status" value="1"/>
</dbReference>
<dbReference type="Pfam" id="PF00271">
    <property type="entry name" value="Helicase_C"/>
    <property type="match status" value="1"/>
</dbReference>
<dbReference type="CDD" id="cd17991">
    <property type="entry name" value="DEXHc_TRCF"/>
    <property type="match status" value="1"/>
</dbReference>
<dbReference type="PROSITE" id="PS51194">
    <property type="entry name" value="HELICASE_CTER"/>
    <property type="match status" value="1"/>
</dbReference>
<dbReference type="RefSeq" id="WP_012414342.1">
    <property type="nucleotide sequence ID" value="NC_010644.1"/>
</dbReference>
<feature type="domain" description="Helicase ATP-binding" evidence="10">
    <location>
        <begin position="489"/>
        <end position="650"/>
    </location>
</feature>
<dbReference type="SUPFAM" id="SSF141259">
    <property type="entry name" value="CarD-like"/>
    <property type="match status" value="1"/>
</dbReference>
<dbReference type="InterPro" id="IPR027417">
    <property type="entry name" value="P-loop_NTPase"/>
</dbReference>
<evidence type="ECO:0000256" key="5">
    <source>
        <dbReference type="ARBA" id="ARBA00022806"/>
    </source>
</evidence>
<evidence type="ECO:0000256" key="1">
    <source>
        <dbReference type="ARBA" id="ARBA00022490"/>
    </source>
</evidence>
<keyword evidence="7 9" id="KW-0238">DNA-binding</keyword>
<name>B2KBP0_ELUMP</name>
<dbReference type="EC" id="3.6.4.-" evidence="9"/>
<evidence type="ECO:0000259" key="10">
    <source>
        <dbReference type="PROSITE" id="PS51192"/>
    </source>
</evidence>
<evidence type="ECO:0000259" key="11">
    <source>
        <dbReference type="PROSITE" id="PS51194"/>
    </source>
</evidence>
<dbReference type="Gene3D" id="3.30.2060.10">
    <property type="entry name" value="Penicillin-binding protein 1b domain"/>
    <property type="match status" value="1"/>
</dbReference>
<dbReference type="SMART" id="SM00487">
    <property type="entry name" value="DEXDc"/>
    <property type="match status" value="1"/>
</dbReference>
<dbReference type="InterPro" id="IPR037235">
    <property type="entry name" value="TRCF-like_C_D7"/>
</dbReference>
<comment type="function">
    <text evidence="9">Couples transcription and DNA repair by recognizing RNA polymerase (RNAP) stalled at DNA lesions. Mediates ATP-dependent release of RNAP and its truncated transcript from the DNA, and recruitment of nucleotide excision repair machinery to the damaged site.</text>
</comment>
<dbReference type="GO" id="GO:0005737">
    <property type="term" value="C:cytoplasm"/>
    <property type="evidence" value="ECO:0007669"/>
    <property type="project" value="UniProtKB-SubCell"/>
</dbReference>
<organism evidence="12 13">
    <name type="scientific">Elusimicrobium minutum (strain Pei191)</name>
    <dbReference type="NCBI Taxonomy" id="445932"/>
    <lineage>
        <taxon>Bacteria</taxon>
        <taxon>Pseudomonadati</taxon>
        <taxon>Elusimicrobiota</taxon>
        <taxon>Elusimicrobia</taxon>
        <taxon>Elusimicrobiales</taxon>
        <taxon>Elusimicrobiaceae</taxon>
        <taxon>Elusimicrobium</taxon>
    </lineage>
</organism>
<dbReference type="SMART" id="SM01058">
    <property type="entry name" value="CarD_TRCF"/>
    <property type="match status" value="1"/>
</dbReference>
<dbReference type="InterPro" id="IPR003711">
    <property type="entry name" value="CarD-like/TRCF_RID"/>
</dbReference>
<evidence type="ECO:0000256" key="9">
    <source>
        <dbReference type="HAMAP-Rule" id="MF_00969"/>
    </source>
</evidence>
<dbReference type="OrthoDB" id="9804325at2"/>
<dbReference type="GO" id="GO:0005524">
    <property type="term" value="F:ATP binding"/>
    <property type="evidence" value="ECO:0007669"/>
    <property type="project" value="UniProtKB-UniRule"/>
</dbReference>
<accession>B2KBP0</accession>
<dbReference type="Gene3D" id="2.40.10.170">
    <property type="match status" value="1"/>
</dbReference>
<dbReference type="HOGENOM" id="CLU_005122_1_3_0"/>
<sequence length="1044" mass="117722">MTQKNNLAYFYGLPNFGAKARFVFDKFSSLDKNSVFVSNEEEDLDAFESALKTWSEGKILTEVYLSDDKGMLMHALYKILKSSAPLAITSTYQNLNIPLPGKKDFLSKLKNIKQTEVLKRGDLIDYLHSCGYKREEFTENPGEFAVRGSVVDVFIHGQKLPARLYFAGNIVETISSFDVDTQNTKEYKNEITVIPLHFEELPSNIKNWAGEAAFIFDNPASDFDATEYDNAVIISPIPHGENYALNANIKFNANMDLATKEINSLSLQGYDIAVFCLNRGEEDRLKELFNNHGILNKVSFKIADITQGYYSVKDKKAYITSSEILDRNYHTSSLLKNFEIEGAKRVRFKDLVEGDYIVHQTHGIGRYRGLETLDKDTAPTDALVIEYRKGSKLFVPVQDFGKVQKYIGVKGKTPPLSHLGGVAWKEVKRRVKEAAQKDAEEILKMEALRSAANAKPLTGDAQLEAEFADSFPYIQTPDQSQAISEILDDLTRQKTMDRVLVGDVGFGKTEVAMRAVMRTALSSKQVLVLVPTTILAAQHYKTFVKRMASFPVSVEMLSRFQTKAEQKIIVEKIRKGTVDIVVGTHRLLSKDISFANLGLVIIDEEHRFGVKQKEKIKAKTAGVHTLMLSATPIPRTLNQSLSSLRNLSLIETPPQGRMPVKTIVTPWNNDLAANAVRQEIGRGGQVYFVYNRVQSMESRLELLKRLVPEARICMAHGQMNETALEKTLWAFYNHEYDILLASTIIESGLDISNANTLIIESAQDFGLAQLYQLRGRIGRGDRKAYCYLFHPDWLFQKPKDNIERENNFEDLKAFLTKKKEADPTETAKKRLSALMEFSELGSGFKLALRDMEIRGAGELLGTRQHGFANEVGLSLYCDMVAAEVKKLKGEPVEKKYRATVNVPVAAYIPPEYLPDDNERLRYYKELLNSGELEQKKTLNKLIDLAGPLPEEVKTLSKVILISNKAGELNIRHIEATKDFVEFYFAKNFKMPEGAIGELIVKYGNNLKFIPSAKGDGFRINLTRGGANYFNEIENTLNFFNLKIK</sequence>
<evidence type="ECO:0000256" key="4">
    <source>
        <dbReference type="ARBA" id="ARBA00022801"/>
    </source>
</evidence>